<evidence type="ECO:0000256" key="1">
    <source>
        <dbReference type="SAM" id="Phobius"/>
    </source>
</evidence>
<protein>
    <submittedName>
        <fullName evidence="2">DUF6168 family protein</fullName>
    </submittedName>
</protein>
<name>A0ABW3XWP3_9FLAO</name>
<reference evidence="3" key="1">
    <citation type="journal article" date="2019" name="Int. J. Syst. Evol. Microbiol.">
        <title>The Global Catalogue of Microorganisms (GCM) 10K type strain sequencing project: providing services to taxonomists for standard genome sequencing and annotation.</title>
        <authorList>
            <consortium name="The Broad Institute Genomics Platform"/>
            <consortium name="The Broad Institute Genome Sequencing Center for Infectious Disease"/>
            <person name="Wu L."/>
            <person name="Ma J."/>
        </authorList>
    </citation>
    <scope>NUCLEOTIDE SEQUENCE [LARGE SCALE GENOMIC DNA]</scope>
    <source>
        <strain evidence="3">CCUG 61485</strain>
    </source>
</reference>
<keyword evidence="3" id="KW-1185">Reference proteome</keyword>
<feature type="transmembrane region" description="Helical" evidence="1">
    <location>
        <begin position="99"/>
        <end position="120"/>
    </location>
</feature>
<evidence type="ECO:0000313" key="3">
    <source>
        <dbReference type="Proteomes" id="UP001597201"/>
    </source>
</evidence>
<dbReference type="EMBL" id="JBHTMY010000001">
    <property type="protein sequence ID" value="MFD1314001.1"/>
    <property type="molecule type" value="Genomic_DNA"/>
</dbReference>
<keyword evidence="1" id="KW-1133">Transmembrane helix</keyword>
<sequence>MAQVLRFSFVLCISLFFVFFVHTSIIFQLDLPIFDHLIVAAYLINCILAILIYTYLFYSRRKYHDQLGFLFMFGSMLKFAVFFIFFYPSYKADNQLETIEFITFFIPYVICLILETLGLIKILKN</sequence>
<dbReference type="InterPro" id="IPR046166">
    <property type="entry name" value="DUF6168"/>
</dbReference>
<keyword evidence="1" id="KW-0472">Membrane</keyword>
<keyword evidence="1" id="KW-0812">Transmembrane</keyword>
<feature type="transmembrane region" description="Helical" evidence="1">
    <location>
        <begin position="33"/>
        <end position="55"/>
    </location>
</feature>
<evidence type="ECO:0000313" key="2">
    <source>
        <dbReference type="EMBL" id="MFD1314001.1"/>
    </source>
</evidence>
<accession>A0ABW3XWP3</accession>
<dbReference type="RefSeq" id="WP_377175191.1">
    <property type="nucleotide sequence ID" value="NZ_JBHTMY010000001.1"/>
</dbReference>
<comment type="caution">
    <text evidence="2">The sequence shown here is derived from an EMBL/GenBank/DDBJ whole genome shotgun (WGS) entry which is preliminary data.</text>
</comment>
<dbReference type="Proteomes" id="UP001597201">
    <property type="component" value="Unassembled WGS sequence"/>
</dbReference>
<gene>
    <name evidence="2" type="ORF">ACFQ39_00100</name>
</gene>
<organism evidence="2 3">
    <name type="scientific">Namhaeicola litoreus</name>
    <dbReference type="NCBI Taxonomy" id="1052145"/>
    <lineage>
        <taxon>Bacteria</taxon>
        <taxon>Pseudomonadati</taxon>
        <taxon>Bacteroidota</taxon>
        <taxon>Flavobacteriia</taxon>
        <taxon>Flavobacteriales</taxon>
        <taxon>Flavobacteriaceae</taxon>
        <taxon>Namhaeicola</taxon>
    </lineage>
</organism>
<feature type="transmembrane region" description="Helical" evidence="1">
    <location>
        <begin position="67"/>
        <end position="87"/>
    </location>
</feature>
<dbReference type="Pfam" id="PF19665">
    <property type="entry name" value="DUF6168"/>
    <property type="match status" value="1"/>
</dbReference>
<feature type="transmembrane region" description="Helical" evidence="1">
    <location>
        <begin position="7"/>
        <end position="27"/>
    </location>
</feature>
<proteinExistence type="predicted"/>